<keyword evidence="2" id="KW-1185">Reference proteome</keyword>
<evidence type="ECO:0000313" key="2">
    <source>
        <dbReference type="Proteomes" id="UP001152795"/>
    </source>
</evidence>
<dbReference type="OrthoDB" id="6145258at2759"/>
<protein>
    <submittedName>
        <fullName evidence="1">Uncharacterized protein</fullName>
    </submittedName>
</protein>
<comment type="caution">
    <text evidence="1">The sequence shown here is derived from an EMBL/GenBank/DDBJ whole genome shotgun (WGS) entry which is preliminary data.</text>
</comment>
<accession>A0A6S7FEH3</accession>
<dbReference type="AlphaFoldDB" id="A0A6S7FEH3"/>
<dbReference type="Proteomes" id="UP001152795">
    <property type="component" value="Unassembled WGS sequence"/>
</dbReference>
<name>A0A6S7FEH3_PARCT</name>
<gene>
    <name evidence="1" type="ORF">PACLA_8A004161</name>
</gene>
<evidence type="ECO:0000313" key="1">
    <source>
        <dbReference type="EMBL" id="CAB3977745.1"/>
    </source>
</evidence>
<proteinExistence type="predicted"/>
<dbReference type="EMBL" id="CACRXK020000067">
    <property type="protein sequence ID" value="CAB3977745.1"/>
    <property type="molecule type" value="Genomic_DNA"/>
</dbReference>
<sequence length="327" mass="37420">MEDGKTIVTYREKSSKVNQGRLKRRKITPNEVKHIEDGNDPKSFTFVFNFYMSKCLESLREYQTLDIDDTKRVSEALSSCSSADTCVINETSVESKVVHESNLDWVEQFNEESDLCDVILSQALDVYESNSRSEPSYNNTLNGLFCNANIGTAQLWLLQRKMMTINTLDEDIITSIVPSFPILDITFRRGIAMIKGDNQHVLFNAEDAVRLAAQEKIVGTKWCHITIEETNYLVVWKFEILTGEPTVANQDQATAGDENTKHTLPFKVLGVSYKNRQIHLKCVSEKLKRNEEVQIMIKPEPDNDHDKCNCCASNLWNLLENSWLYCK</sequence>
<reference evidence="1" key="1">
    <citation type="submission" date="2020-04" db="EMBL/GenBank/DDBJ databases">
        <authorList>
            <person name="Alioto T."/>
            <person name="Alioto T."/>
            <person name="Gomez Garrido J."/>
        </authorList>
    </citation>
    <scope>NUCLEOTIDE SEQUENCE</scope>
    <source>
        <strain evidence="1">A484AB</strain>
    </source>
</reference>
<organism evidence="1 2">
    <name type="scientific">Paramuricea clavata</name>
    <name type="common">Red gorgonian</name>
    <name type="synonym">Violescent sea-whip</name>
    <dbReference type="NCBI Taxonomy" id="317549"/>
    <lineage>
        <taxon>Eukaryota</taxon>
        <taxon>Metazoa</taxon>
        <taxon>Cnidaria</taxon>
        <taxon>Anthozoa</taxon>
        <taxon>Octocorallia</taxon>
        <taxon>Malacalcyonacea</taxon>
        <taxon>Plexauridae</taxon>
        <taxon>Paramuricea</taxon>
    </lineage>
</organism>